<evidence type="ECO:0000256" key="6">
    <source>
        <dbReference type="ARBA" id="ARBA00022777"/>
    </source>
</evidence>
<evidence type="ECO:0000256" key="11">
    <source>
        <dbReference type="SAM" id="Phobius"/>
    </source>
</evidence>
<feature type="region of interest" description="Disordered" evidence="10">
    <location>
        <begin position="394"/>
        <end position="422"/>
    </location>
</feature>
<evidence type="ECO:0000256" key="3">
    <source>
        <dbReference type="ARBA" id="ARBA00022553"/>
    </source>
</evidence>
<feature type="region of interest" description="Disordered" evidence="10">
    <location>
        <begin position="337"/>
        <end position="360"/>
    </location>
</feature>
<evidence type="ECO:0000256" key="10">
    <source>
        <dbReference type="SAM" id="MobiDB-lite"/>
    </source>
</evidence>
<feature type="transmembrane region" description="Helical" evidence="11">
    <location>
        <begin position="104"/>
        <end position="124"/>
    </location>
</feature>
<dbReference type="InterPro" id="IPR050482">
    <property type="entry name" value="Sensor_HK_TwoCompSys"/>
</dbReference>
<evidence type="ECO:0000256" key="4">
    <source>
        <dbReference type="ARBA" id="ARBA00022679"/>
    </source>
</evidence>
<evidence type="ECO:0000256" key="9">
    <source>
        <dbReference type="SAM" id="Coils"/>
    </source>
</evidence>
<evidence type="ECO:0000259" key="14">
    <source>
        <dbReference type="Pfam" id="PF23539"/>
    </source>
</evidence>
<keyword evidence="7" id="KW-0067">ATP-binding</keyword>
<feature type="domain" description="Signal transduction histidine kinase subgroup 3 dimerisation and phosphoacceptor" evidence="13">
    <location>
        <begin position="183"/>
        <end position="249"/>
    </location>
</feature>
<dbReference type="Pfam" id="PF23539">
    <property type="entry name" value="DUF7134"/>
    <property type="match status" value="1"/>
</dbReference>
<dbReference type="PANTHER" id="PTHR24421">
    <property type="entry name" value="NITRATE/NITRITE SENSOR PROTEIN NARX-RELATED"/>
    <property type="match status" value="1"/>
</dbReference>
<evidence type="ECO:0000259" key="13">
    <source>
        <dbReference type="Pfam" id="PF07730"/>
    </source>
</evidence>
<dbReference type="Gene3D" id="3.30.565.10">
    <property type="entry name" value="Histidine kinase-like ATPase, C-terminal domain"/>
    <property type="match status" value="1"/>
</dbReference>
<keyword evidence="16" id="KW-1185">Reference proteome</keyword>
<dbReference type="Pfam" id="PF02518">
    <property type="entry name" value="HATPase_c"/>
    <property type="match status" value="1"/>
</dbReference>
<dbReference type="GO" id="GO:0000155">
    <property type="term" value="F:phosphorelay sensor kinase activity"/>
    <property type="evidence" value="ECO:0007669"/>
    <property type="project" value="InterPro"/>
</dbReference>
<dbReference type="EC" id="2.7.13.3" evidence="2"/>
<keyword evidence="11" id="KW-0812">Transmembrane</keyword>
<accession>A0A1H7WAT1</accession>
<keyword evidence="6 15" id="KW-0418">Kinase</keyword>
<keyword evidence="8" id="KW-0902">Two-component regulatory system</keyword>
<evidence type="ECO:0000256" key="2">
    <source>
        <dbReference type="ARBA" id="ARBA00012438"/>
    </source>
</evidence>
<evidence type="ECO:0000256" key="1">
    <source>
        <dbReference type="ARBA" id="ARBA00000085"/>
    </source>
</evidence>
<dbReference type="EMBL" id="FOAZ01000020">
    <property type="protein sequence ID" value="SEM18613.1"/>
    <property type="molecule type" value="Genomic_DNA"/>
</dbReference>
<evidence type="ECO:0000256" key="7">
    <source>
        <dbReference type="ARBA" id="ARBA00022840"/>
    </source>
</evidence>
<feature type="domain" description="DUF7134" evidence="14">
    <location>
        <begin position="14"/>
        <end position="155"/>
    </location>
</feature>
<dbReference type="Gene3D" id="1.20.5.1930">
    <property type="match status" value="1"/>
</dbReference>
<dbReference type="eggNOG" id="COG4585">
    <property type="taxonomic scope" value="Bacteria"/>
</dbReference>
<evidence type="ECO:0000313" key="16">
    <source>
        <dbReference type="Proteomes" id="UP000183015"/>
    </source>
</evidence>
<dbReference type="STRING" id="235985.SAMN05414137_12040"/>
<dbReference type="RefSeq" id="WP_063773236.1">
    <property type="nucleotide sequence ID" value="NZ_BBPN01000011.1"/>
</dbReference>
<proteinExistence type="predicted"/>
<dbReference type="InterPro" id="IPR036890">
    <property type="entry name" value="HATPase_C_sf"/>
</dbReference>
<dbReference type="SUPFAM" id="SSF55874">
    <property type="entry name" value="ATPase domain of HSP90 chaperone/DNA topoisomerase II/histidine kinase"/>
    <property type="match status" value="1"/>
</dbReference>
<keyword evidence="9" id="KW-0175">Coiled coil</keyword>
<reference evidence="16" key="1">
    <citation type="submission" date="2016-10" db="EMBL/GenBank/DDBJ databases">
        <authorList>
            <person name="Varghese N."/>
        </authorList>
    </citation>
    <scope>NUCLEOTIDE SEQUENCE [LARGE SCALE GENOMIC DNA]</scope>
    <source>
        <strain evidence="16">DSM 45096 / BCRC 16803 / CGMCC 4.1857 / CIP 109030 / JCM 12277 / KCTC 19219 / NBRC 100920 / 33214</strain>
    </source>
</reference>
<keyword evidence="4" id="KW-0808">Transferase</keyword>
<dbReference type="GO" id="GO:0046983">
    <property type="term" value="F:protein dimerization activity"/>
    <property type="evidence" value="ECO:0007669"/>
    <property type="project" value="InterPro"/>
</dbReference>
<gene>
    <name evidence="15" type="ORF">SAMN05414137_12040</name>
</gene>
<comment type="catalytic activity">
    <reaction evidence="1">
        <text>ATP + protein L-histidine = ADP + protein N-phospho-L-histidine.</text>
        <dbReference type="EC" id="2.7.13.3"/>
    </reaction>
</comment>
<evidence type="ECO:0000259" key="12">
    <source>
        <dbReference type="Pfam" id="PF02518"/>
    </source>
</evidence>
<keyword evidence="11" id="KW-1133">Transmembrane helix</keyword>
<name>A0A1H7WAT1_STRJI</name>
<dbReference type="InterPro" id="IPR011712">
    <property type="entry name" value="Sig_transdc_His_kin_sub3_dim/P"/>
</dbReference>
<organism evidence="15 16">
    <name type="scientific">Streptacidiphilus jiangxiensis</name>
    <dbReference type="NCBI Taxonomy" id="235985"/>
    <lineage>
        <taxon>Bacteria</taxon>
        <taxon>Bacillati</taxon>
        <taxon>Actinomycetota</taxon>
        <taxon>Actinomycetes</taxon>
        <taxon>Kitasatosporales</taxon>
        <taxon>Streptomycetaceae</taxon>
        <taxon>Streptacidiphilus</taxon>
    </lineage>
</organism>
<feature type="compositionally biased region" description="Polar residues" evidence="10">
    <location>
        <begin position="395"/>
        <end position="411"/>
    </location>
</feature>
<keyword evidence="5" id="KW-0547">Nucleotide-binding</keyword>
<protein>
    <recommendedName>
        <fullName evidence="2">histidine kinase</fullName>
        <ecNumber evidence="2">2.7.13.3</ecNumber>
    </recommendedName>
</protein>
<dbReference type="AlphaFoldDB" id="A0A1H7WAT1"/>
<dbReference type="InterPro" id="IPR003594">
    <property type="entry name" value="HATPase_dom"/>
</dbReference>
<dbReference type="InterPro" id="IPR055558">
    <property type="entry name" value="DUF7134"/>
</dbReference>
<dbReference type="PANTHER" id="PTHR24421:SF10">
    <property type="entry name" value="NITRATE_NITRITE SENSOR PROTEIN NARQ"/>
    <property type="match status" value="1"/>
</dbReference>
<keyword evidence="11" id="KW-0472">Membrane</keyword>
<evidence type="ECO:0000256" key="5">
    <source>
        <dbReference type="ARBA" id="ARBA00022741"/>
    </source>
</evidence>
<dbReference type="GO" id="GO:0016020">
    <property type="term" value="C:membrane"/>
    <property type="evidence" value="ECO:0007669"/>
    <property type="project" value="InterPro"/>
</dbReference>
<dbReference type="Proteomes" id="UP000183015">
    <property type="component" value="Unassembled WGS sequence"/>
</dbReference>
<evidence type="ECO:0000256" key="8">
    <source>
        <dbReference type="ARBA" id="ARBA00023012"/>
    </source>
</evidence>
<dbReference type="CDD" id="cd16917">
    <property type="entry name" value="HATPase_UhpB-NarQ-NarX-like"/>
    <property type="match status" value="1"/>
</dbReference>
<dbReference type="Pfam" id="PF07730">
    <property type="entry name" value="HisKA_3"/>
    <property type="match status" value="1"/>
</dbReference>
<evidence type="ECO:0000313" key="15">
    <source>
        <dbReference type="EMBL" id="SEM18613.1"/>
    </source>
</evidence>
<keyword evidence="3" id="KW-0597">Phosphoprotein</keyword>
<feature type="coiled-coil region" evidence="9">
    <location>
        <begin position="151"/>
        <end position="185"/>
    </location>
</feature>
<dbReference type="GO" id="GO:0005524">
    <property type="term" value="F:ATP binding"/>
    <property type="evidence" value="ECO:0007669"/>
    <property type="project" value="UniProtKB-KW"/>
</dbReference>
<feature type="compositionally biased region" description="Basic and acidic residues" evidence="10">
    <location>
        <begin position="413"/>
        <end position="422"/>
    </location>
</feature>
<feature type="domain" description="Histidine kinase/HSP90-like ATPase" evidence="12">
    <location>
        <begin position="295"/>
        <end position="392"/>
    </location>
</feature>
<sequence>MRETLAQLGADRRARDAAPALVLALVFAVTPVFGAHGSDTDTWATLLAVISCLPLLVRSRWPLAVVTATVALDVLRIVLTPHAEIIPAASLVALYTLASLRRRALAWPVGIAAAVVITAVYALAHGQSGTSGVVLGLFDLPLLATALGDIVRNRRAHLAEAEARAERAERTREEEARRAVTEERLRIARELHDITAHHLTLVNAQAGVAHLLMRTNPEAAYQALGQIKETSLAALDEMRATVGLLRSAEDVPEPVNPLPTLADLDDLLASFRATGTRLDVERRGNPEPVPASAQLAAYRIVQEALTNARKHAPGAAVHVLVEYHRDELHLAVVNDPHRAAGHRHRSKPDEPSGGAGHGLIGMRERAGALGGSVEAGPDAAGRYRVRARLPLNLTHPVTPNRSAELTAVNDSDPSDHTTERDS</sequence>